<comment type="caution">
    <text evidence="2">The sequence shown here is derived from an EMBL/GenBank/DDBJ whole genome shotgun (WGS) entry which is preliminary data.</text>
</comment>
<dbReference type="PATRIC" id="fig|2702.100.peg.1066"/>
<protein>
    <submittedName>
        <fullName evidence="2">Uncharacterized protein</fullName>
    </submittedName>
</protein>
<gene>
    <name evidence="2" type="ORF">HMPREF3208_01079</name>
</gene>
<feature type="transmembrane region" description="Helical" evidence="1">
    <location>
        <begin position="23"/>
        <end position="43"/>
    </location>
</feature>
<keyword evidence="1" id="KW-0812">Transmembrane</keyword>
<keyword evidence="1" id="KW-0472">Membrane</keyword>
<name>A0A133NSS6_GARVA</name>
<evidence type="ECO:0000313" key="2">
    <source>
        <dbReference type="EMBL" id="KXA19318.1"/>
    </source>
</evidence>
<accession>A0A133NSS6</accession>
<evidence type="ECO:0000313" key="3">
    <source>
        <dbReference type="Proteomes" id="UP000070687"/>
    </source>
</evidence>
<sequence length="44" mass="5096">MAYLCHILTHRNARSKLSVLSSVLHVFAVACYFMVHMLTFCYAF</sequence>
<organism evidence="2 3">
    <name type="scientific">Gardnerella vaginalis</name>
    <dbReference type="NCBI Taxonomy" id="2702"/>
    <lineage>
        <taxon>Bacteria</taxon>
        <taxon>Bacillati</taxon>
        <taxon>Actinomycetota</taxon>
        <taxon>Actinomycetes</taxon>
        <taxon>Bifidobacteriales</taxon>
        <taxon>Bifidobacteriaceae</taxon>
        <taxon>Gardnerella</taxon>
    </lineage>
</organism>
<dbReference type="EMBL" id="LRQB01000071">
    <property type="protein sequence ID" value="KXA19318.1"/>
    <property type="molecule type" value="Genomic_DNA"/>
</dbReference>
<evidence type="ECO:0000256" key="1">
    <source>
        <dbReference type="SAM" id="Phobius"/>
    </source>
</evidence>
<proteinExistence type="predicted"/>
<reference evidence="2 3" key="1">
    <citation type="submission" date="2016-01" db="EMBL/GenBank/DDBJ databases">
        <authorList>
            <person name="Oliw E.H."/>
        </authorList>
    </citation>
    <scope>NUCLEOTIDE SEQUENCE [LARGE SCALE GENOMIC DNA]</scope>
    <source>
        <strain evidence="2 3">PSS_7772B</strain>
    </source>
</reference>
<keyword evidence="1" id="KW-1133">Transmembrane helix</keyword>
<dbReference type="AlphaFoldDB" id="A0A133NSS6"/>
<dbReference type="Proteomes" id="UP000070687">
    <property type="component" value="Unassembled WGS sequence"/>
</dbReference>